<sequence length="148" mass="16562">MKIIIDADACPKPVLAICKQVGQMYKREVYTVASFDHQIDNDHHIMVDNTSQEADLKIINITQADDLVITQDWGLAAMVLSKKAACLSPAGIPYDVNKMDFLLEEREVKAKLRRGGGRTKGPKKRTVQDDERFEAALVKILENIALPQ</sequence>
<dbReference type="EMBL" id="FNZK01000016">
    <property type="protein sequence ID" value="SEJ77102.1"/>
    <property type="molecule type" value="Genomic_DNA"/>
</dbReference>
<dbReference type="InterPro" id="IPR003791">
    <property type="entry name" value="UPF0178"/>
</dbReference>
<name>A0A1H7BR55_9FIRM</name>
<gene>
    <name evidence="3" type="ORF">SAMN05660742_11691</name>
</gene>
<comment type="similarity">
    <text evidence="1 2">Belongs to the UPF0178 family.</text>
</comment>
<dbReference type="AlphaFoldDB" id="A0A1H7BR55"/>
<reference evidence="3 4" key="1">
    <citation type="submission" date="2016-10" db="EMBL/GenBank/DDBJ databases">
        <authorList>
            <person name="de Groot N.N."/>
        </authorList>
    </citation>
    <scope>NUCLEOTIDE SEQUENCE [LARGE SCALE GENOMIC DNA]</scope>
    <source>
        <strain evidence="3 4">DSM 2179</strain>
    </source>
</reference>
<organism evidence="3 4">
    <name type="scientific">Propionispira arboris</name>
    <dbReference type="NCBI Taxonomy" id="84035"/>
    <lineage>
        <taxon>Bacteria</taxon>
        <taxon>Bacillati</taxon>
        <taxon>Bacillota</taxon>
        <taxon>Negativicutes</taxon>
        <taxon>Selenomonadales</taxon>
        <taxon>Selenomonadaceae</taxon>
        <taxon>Propionispira</taxon>
    </lineage>
</organism>
<protein>
    <recommendedName>
        <fullName evidence="2">UPF0178 protein SAMN05660742_11691</fullName>
    </recommendedName>
</protein>
<evidence type="ECO:0000313" key="3">
    <source>
        <dbReference type="EMBL" id="SEJ77102.1"/>
    </source>
</evidence>
<dbReference type="PANTHER" id="PTHR35146:SF1">
    <property type="entry name" value="UPF0178 PROTEIN YAII"/>
    <property type="match status" value="1"/>
</dbReference>
<evidence type="ECO:0000256" key="1">
    <source>
        <dbReference type="ARBA" id="ARBA00008522"/>
    </source>
</evidence>
<evidence type="ECO:0000313" key="4">
    <source>
        <dbReference type="Proteomes" id="UP000199662"/>
    </source>
</evidence>
<keyword evidence="4" id="KW-1185">Reference proteome</keyword>
<dbReference type="HAMAP" id="MF_00489">
    <property type="entry name" value="UPF0178"/>
    <property type="match status" value="1"/>
</dbReference>
<evidence type="ECO:0000256" key="2">
    <source>
        <dbReference type="HAMAP-Rule" id="MF_00489"/>
    </source>
</evidence>
<proteinExistence type="inferred from homology"/>
<dbReference type="STRING" id="84035.SAMN05660742_11691"/>
<accession>A0A1H7BR55</accession>
<dbReference type="PANTHER" id="PTHR35146">
    <property type="entry name" value="UPF0178 PROTEIN YAII"/>
    <property type="match status" value="1"/>
</dbReference>
<dbReference type="RefSeq" id="WP_091833430.1">
    <property type="nucleotide sequence ID" value="NZ_FNZK01000016.1"/>
</dbReference>
<dbReference type="Pfam" id="PF02639">
    <property type="entry name" value="DUF188"/>
    <property type="match status" value="1"/>
</dbReference>
<dbReference type="Proteomes" id="UP000199662">
    <property type="component" value="Unassembled WGS sequence"/>
</dbReference>